<organism evidence="2 3">
    <name type="scientific">Gordonia malaquae NBRC 108250</name>
    <dbReference type="NCBI Taxonomy" id="1223542"/>
    <lineage>
        <taxon>Bacteria</taxon>
        <taxon>Bacillati</taxon>
        <taxon>Actinomycetota</taxon>
        <taxon>Actinomycetes</taxon>
        <taxon>Mycobacteriales</taxon>
        <taxon>Gordoniaceae</taxon>
        <taxon>Gordonia</taxon>
    </lineage>
</organism>
<evidence type="ECO:0000256" key="1">
    <source>
        <dbReference type="ARBA" id="ARBA00023186"/>
    </source>
</evidence>
<dbReference type="InterPro" id="IPR002669">
    <property type="entry name" value="UreD"/>
</dbReference>
<dbReference type="eggNOG" id="COG0829">
    <property type="taxonomic scope" value="Bacteria"/>
</dbReference>
<dbReference type="GO" id="GO:0016151">
    <property type="term" value="F:nickel cation binding"/>
    <property type="evidence" value="ECO:0007669"/>
    <property type="project" value="InterPro"/>
</dbReference>
<gene>
    <name evidence="2" type="primary">ureD</name>
    <name evidence="2" type="ORF">GM1_002_01060</name>
</gene>
<dbReference type="AlphaFoldDB" id="M3V9P5"/>
<proteinExistence type="predicted"/>
<comment type="caution">
    <text evidence="2">The sequence shown here is derived from an EMBL/GenBank/DDBJ whole genome shotgun (WGS) entry which is preliminary data.</text>
</comment>
<dbReference type="Proteomes" id="UP000035009">
    <property type="component" value="Unassembled WGS sequence"/>
</dbReference>
<sequence length="246" mass="26205">MPEPVLRATVGVTAAPGRARVALSAAVGATLVPRLLHRTENSARVALVAGGAMILGGDTISLDIHVGAGCLLELSEVGGTVVYNADGVESWWTTRIVLDDGARLVWRGLETVISDGADLHRRTDITMAESARAVIREVTVFGRSGERGGRLLLESAVTCGDTPLLVESLDVRGDRPQPGVLGRHRVMESVLLAGIRDSRSSDVDACDVMDLAGPGALARHLGEHLHESPLDPTWDRWTRTLMEDLT</sequence>
<keyword evidence="3" id="KW-1185">Reference proteome</keyword>
<keyword evidence="1" id="KW-0143">Chaperone</keyword>
<accession>M3V9P5</accession>
<dbReference type="RefSeq" id="WP_008375951.1">
    <property type="nucleotide sequence ID" value="NZ_BAOP01000002.1"/>
</dbReference>
<name>M3V9P5_GORML</name>
<evidence type="ECO:0000313" key="3">
    <source>
        <dbReference type="Proteomes" id="UP000035009"/>
    </source>
</evidence>
<evidence type="ECO:0000313" key="2">
    <source>
        <dbReference type="EMBL" id="GAC78128.1"/>
    </source>
</evidence>
<reference evidence="2 3" key="1">
    <citation type="submission" date="2013-02" db="EMBL/GenBank/DDBJ databases">
        <title>Whole genome shotgun sequence of Gordonia malaquae NBRC 108250.</title>
        <authorList>
            <person name="Yoshida I."/>
            <person name="Hosoyama A."/>
            <person name="Tsuchikane K."/>
            <person name="Ando Y."/>
            <person name="Baba S."/>
            <person name="Ohji S."/>
            <person name="Hamada M."/>
            <person name="Tamura T."/>
            <person name="Yamazoe A."/>
            <person name="Yamazaki S."/>
            <person name="Fujita N."/>
        </authorList>
    </citation>
    <scope>NUCLEOTIDE SEQUENCE [LARGE SCALE GENOMIC DNA]</scope>
    <source>
        <strain evidence="2 3">NBRC 108250</strain>
    </source>
</reference>
<dbReference type="Pfam" id="PF01774">
    <property type="entry name" value="UreD"/>
    <property type="match status" value="1"/>
</dbReference>
<protein>
    <submittedName>
        <fullName evidence="2">Urease accessory protein UreD</fullName>
    </submittedName>
</protein>
<dbReference type="EMBL" id="BAOP01000002">
    <property type="protein sequence ID" value="GAC78128.1"/>
    <property type="molecule type" value="Genomic_DNA"/>
</dbReference>
<dbReference type="STRING" id="410332.SAMN04488550_3521"/>